<dbReference type="InterPro" id="IPR006379">
    <property type="entry name" value="HAD-SF_hydro_IIB"/>
</dbReference>
<dbReference type="RefSeq" id="WP_146953729.1">
    <property type="nucleotide sequence ID" value="NZ_BAABBJ010000002.1"/>
</dbReference>
<evidence type="ECO:0000313" key="3">
    <source>
        <dbReference type="Proteomes" id="UP000321798"/>
    </source>
</evidence>
<dbReference type="InterPro" id="IPR023214">
    <property type="entry name" value="HAD_sf"/>
</dbReference>
<dbReference type="Proteomes" id="UP000321798">
    <property type="component" value="Unassembled WGS sequence"/>
</dbReference>
<dbReference type="Gene3D" id="3.30.1240.10">
    <property type="match status" value="1"/>
</dbReference>
<gene>
    <name evidence="2" type="ORF">CSO01_26420</name>
</gene>
<protein>
    <submittedName>
        <fullName evidence="2">Hydrolase</fullName>
    </submittedName>
</protein>
<dbReference type="AlphaFoldDB" id="A0A512PFF5"/>
<sequence length="320" mass="33029">MTAAGGRSLTPGDRRESDGADWAARAPRLVATDLDGTLLRPDGSVSPRTARALAALDDAGVPVVFVTARPHRWLVDLVPHVGRHGTALCANGASVVDVATLAVVEEHGMTPDVVRAVAARLRAVVAPAGAVHLAVERTEGFAHERGFVTEHPAQPGAPAADRIEDLLTASTLKLLVRTDPPPPPDGAQAWTDALVRAVGTLALVQDSGAHGLGEIAAPGVTKASALSRWADRHGIDAADVWAVGDAPNDLPMLAWAGTAFAVANAHPQVLEAADHVLPPNDQDGVAVLLEHAAPHSSARSVPPPSRTDRTDSPDGPSRPD</sequence>
<dbReference type="OrthoDB" id="3180855at2"/>
<comment type="caution">
    <text evidence="2">The sequence shown here is derived from an EMBL/GenBank/DDBJ whole genome shotgun (WGS) entry which is preliminary data.</text>
</comment>
<name>A0A512PFF5_9CELL</name>
<evidence type="ECO:0000256" key="1">
    <source>
        <dbReference type="SAM" id="MobiDB-lite"/>
    </source>
</evidence>
<feature type="region of interest" description="Disordered" evidence="1">
    <location>
        <begin position="290"/>
        <end position="320"/>
    </location>
</feature>
<feature type="compositionally biased region" description="Basic and acidic residues" evidence="1">
    <location>
        <begin position="306"/>
        <end position="320"/>
    </location>
</feature>
<dbReference type="SUPFAM" id="SSF56784">
    <property type="entry name" value="HAD-like"/>
    <property type="match status" value="1"/>
</dbReference>
<accession>A0A512PFF5</accession>
<dbReference type="NCBIfam" id="TIGR01484">
    <property type="entry name" value="HAD-SF-IIB"/>
    <property type="match status" value="1"/>
</dbReference>
<dbReference type="GO" id="GO:0000287">
    <property type="term" value="F:magnesium ion binding"/>
    <property type="evidence" value="ECO:0007669"/>
    <property type="project" value="TreeGrafter"/>
</dbReference>
<dbReference type="EMBL" id="BKAL01000010">
    <property type="protein sequence ID" value="GEP69927.1"/>
    <property type="molecule type" value="Genomic_DNA"/>
</dbReference>
<evidence type="ECO:0000313" key="2">
    <source>
        <dbReference type="EMBL" id="GEP69927.1"/>
    </source>
</evidence>
<dbReference type="PANTHER" id="PTHR10000:SF8">
    <property type="entry name" value="HAD SUPERFAMILY HYDROLASE-LIKE, TYPE 3"/>
    <property type="match status" value="1"/>
</dbReference>
<proteinExistence type="predicted"/>
<dbReference type="Gene3D" id="3.40.50.1000">
    <property type="entry name" value="HAD superfamily/HAD-like"/>
    <property type="match status" value="1"/>
</dbReference>
<reference evidence="2 3" key="1">
    <citation type="submission" date="2019-07" db="EMBL/GenBank/DDBJ databases">
        <title>Whole genome shotgun sequence of Cellulomonas soli NBRC 109434.</title>
        <authorList>
            <person name="Hosoyama A."/>
            <person name="Uohara A."/>
            <person name="Ohji S."/>
            <person name="Ichikawa N."/>
        </authorList>
    </citation>
    <scope>NUCLEOTIDE SEQUENCE [LARGE SCALE GENOMIC DNA]</scope>
    <source>
        <strain evidence="2 3">NBRC 109434</strain>
    </source>
</reference>
<dbReference type="Pfam" id="PF08282">
    <property type="entry name" value="Hydrolase_3"/>
    <property type="match status" value="1"/>
</dbReference>
<dbReference type="GO" id="GO:0016791">
    <property type="term" value="F:phosphatase activity"/>
    <property type="evidence" value="ECO:0007669"/>
    <property type="project" value="UniProtKB-ARBA"/>
</dbReference>
<keyword evidence="2" id="KW-0378">Hydrolase</keyword>
<dbReference type="PANTHER" id="PTHR10000">
    <property type="entry name" value="PHOSPHOSERINE PHOSPHATASE"/>
    <property type="match status" value="1"/>
</dbReference>
<dbReference type="GO" id="GO:0005829">
    <property type="term" value="C:cytosol"/>
    <property type="evidence" value="ECO:0007669"/>
    <property type="project" value="TreeGrafter"/>
</dbReference>
<dbReference type="InterPro" id="IPR036412">
    <property type="entry name" value="HAD-like_sf"/>
</dbReference>
<keyword evidence="3" id="KW-1185">Reference proteome</keyword>
<organism evidence="2 3">
    <name type="scientific">Cellulomonas soli</name>
    <dbReference type="NCBI Taxonomy" id="931535"/>
    <lineage>
        <taxon>Bacteria</taxon>
        <taxon>Bacillati</taxon>
        <taxon>Actinomycetota</taxon>
        <taxon>Actinomycetes</taxon>
        <taxon>Micrococcales</taxon>
        <taxon>Cellulomonadaceae</taxon>
        <taxon>Cellulomonas</taxon>
    </lineage>
</organism>
<feature type="region of interest" description="Disordered" evidence="1">
    <location>
        <begin position="1"/>
        <end position="22"/>
    </location>
</feature>